<feature type="non-terminal residue" evidence="11">
    <location>
        <position position="73"/>
    </location>
</feature>
<organism evidence="11 12">
    <name type="scientific">Trogon melanurus</name>
    <name type="common">Black-tailed trogon</name>
    <dbReference type="NCBI Taxonomy" id="56311"/>
    <lineage>
        <taxon>Eukaryota</taxon>
        <taxon>Metazoa</taxon>
        <taxon>Chordata</taxon>
        <taxon>Craniata</taxon>
        <taxon>Vertebrata</taxon>
        <taxon>Euteleostomi</taxon>
        <taxon>Archelosauria</taxon>
        <taxon>Archosauria</taxon>
        <taxon>Dinosauria</taxon>
        <taxon>Saurischia</taxon>
        <taxon>Theropoda</taxon>
        <taxon>Coelurosauria</taxon>
        <taxon>Aves</taxon>
        <taxon>Neognathae</taxon>
        <taxon>Neoaves</taxon>
        <taxon>Telluraves</taxon>
        <taxon>Coraciimorphae</taxon>
        <taxon>Trogoniformes</taxon>
        <taxon>Trogonidae</taxon>
        <taxon>Trogon</taxon>
    </lineage>
</organism>
<feature type="non-terminal residue" evidence="11">
    <location>
        <position position="1"/>
    </location>
</feature>
<dbReference type="InterPro" id="IPR050208">
    <property type="entry name" value="MHC_class-I_related"/>
</dbReference>
<gene>
    <name evidence="11" type="primary">Ha1f</name>
    <name evidence="11" type="ORF">TROMEL_R15606</name>
</gene>
<evidence type="ECO:0000313" key="12">
    <source>
        <dbReference type="Proteomes" id="UP000550660"/>
    </source>
</evidence>
<proteinExistence type="predicted"/>
<keyword evidence="8" id="KW-1015">Disulfide bond</keyword>
<keyword evidence="7" id="KW-0472">Membrane</keyword>
<dbReference type="EMBL" id="VXAG01004123">
    <property type="protein sequence ID" value="NXJ87097.1"/>
    <property type="molecule type" value="Genomic_DNA"/>
</dbReference>
<sequence>SLRCSEPGVSEPSPGVPRYASAVYLDGNLVARYDSDTGKVVPWVDWMDQQYWEEQTKLQQRTQKVNGGSLDIL</sequence>
<dbReference type="GO" id="GO:0006955">
    <property type="term" value="P:immune response"/>
    <property type="evidence" value="ECO:0007669"/>
    <property type="project" value="TreeGrafter"/>
</dbReference>
<dbReference type="OrthoDB" id="8936120at2759"/>
<dbReference type="PANTHER" id="PTHR16675:SF242">
    <property type="entry name" value="MAJOR HISTOCOMPATIBILITY COMPLEX CLASS I-RELATED GENE PROTEIN"/>
    <property type="match status" value="1"/>
</dbReference>
<reference evidence="11 12" key="1">
    <citation type="submission" date="2019-09" db="EMBL/GenBank/DDBJ databases">
        <title>Bird 10,000 Genomes (B10K) Project - Family phase.</title>
        <authorList>
            <person name="Zhang G."/>
        </authorList>
    </citation>
    <scope>NUCLEOTIDE SEQUENCE [LARGE SCALE GENOMIC DNA]</scope>
    <source>
        <strain evidence="11">B10K-DU-007-40</strain>
        <tissue evidence="11">Mixed tissue sample</tissue>
    </source>
</reference>
<evidence type="ECO:0000313" key="11">
    <source>
        <dbReference type="EMBL" id="NXJ87097.1"/>
    </source>
</evidence>
<accession>A0A7L0EVD4</accession>
<keyword evidence="9" id="KW-0325">Glycoprotein</keyword>
<evidence type="ECO:0000256" key="4">
    <source>
        <dbReference type="ARBA" id="ARBA00022729"/>
    </source>
</evidence>
<keyword evidence="12" id="KW-1185">Reference proteome</keyword>
<keyword evidence="5" id="KW-0391">Immunity</keyword>
<dbReference type="Pfam" id="PF00129">
    <property type="entry name" value="MHC_I"/>
    <property type="match status" value="1"/>
</dbReference>
<protein>
    <submittedName>
        <fullName evidence="11">HA1F protein</fullName>
    </submittedName>
</protein>
<dbReference type="Proteomes" id="UP000550660">
    <property type="component" value="Unassembled WGS sequence"/>
</dbReference>
<evidence type="ECO:0000256" key="7">
    <source>
        <dbReference type="ARBA" id="ARBA00023136"/>
    </source>
</evidence>
<comment type="subcellular location">
    <subcellularLocation>
        <location evidence="1">Membrane</location>
        <topology evidence="1">Single-pass type I membrane protein</topology>
    </subcellularLocation>
</comment>
<keyword evidence="2" id="KW-0490">MHC I</keyword>
<evidence type="ECO:0000259" key="10">
    <source>
        <dbReference type="Pfam" id="PF00129"/>
    </source>
</evidence>
<evidence type="ECO:0000256" key="6">
    <source>
        <dbReference type="ARBA" id="ARBA00022989"/>
    </source>
</evidence>
<dbReference type="InterPro" id="IPR011162">
    <property type="entry name" value="MHC_I/II-like_Ag-recog"/>
</dbReference>
<keyword evidence="6" id="KW-1133">Transmembrane helix</keyword>
<dbReference type="Gene3D" id="3.30.500.10">
    <property type="entry name" value="MHC class I-like antigen recognition-like"/>
    <property type="match status" value="1"/>
</dbReference>
<keyword evidence="3" id="KW-0812">Transmembrane</keyword>
<dbReference type="GO" id="GO:0005615">
    <property type="term" value="C:extracellular space"/>
    <property type="evidence" value="ECO:0007669"/>
    <property type="project" value="TreeGrafter"/>
</dbReference>
<evidence type="ECO:0000256" key="5">
    <source>
        <dbReference type="ARBA" id="ARBA00022859"/>
    </source>
</evidence>
<comment type="caution">
    <text evidence="11">The sequence shown here is derived from an EMBL/GenBank/DDBJ whole genome shotgun (WGS) entry which is preliminary data.</text>
</comment>
<evidence type="ECO:0000256" key="8">
    <source>
        <dbReference type="ARBA" id="ARBA00023157"/>
    </source>
</evidence>
<evidence type="ECO:0000256" key="3">
    <source>
        <dbReference type="ARBA" id="ARBA00022692"/>
    </source>
</evidence>
<evidence type="ECO:0000256" key="1">
    <source>
        <dbReference type="ARBA" id="ARBA00004479"/>
    </source>
</evidence>
<dbReference type="SUPFAM" id="SSF54452">
    <property type="entry name" value="MHC antigen-recognition domain"/>
    <property type="match status" value="1"/>
</dbReference>
<dbReference type="GO" id="GO:0002474">
    <property type="term" value="P:antigen processing and presentation of peptide antigen via MHC class I"/>
    <property type="evidence" value="ECO:0007669"/>
    <property type="project" value="UniProtKB-KW"/>
</dbReference>
<name>A0A7L0EVD4_TROML</name>
<dbReference type="InterPro" id="IPR037055">
    <property type="entry name" value="MHC_I-like_Ag-recog_sf"/>
</dbReference>
<evidence type="ECO:0000256" key="9">
    <source>
        <dbReference type="ARBA" id="ARBA00023180"/>
    </source>
</evidence>
<evidence type="ECO:0000256" key="2">
    <source>
        <dbReference type="ARBA" id="ARBA00022451"/>
    </source>
</evidence>
<feature type="domain" description="MHC class I-like antigen recognition-like" evidence="10">
    <location>
        <begin position="1"/>
        <end position="71"/>
    </location>
</feature>
<dbReference type="PANTHER" id="PTHR16675">
    <property type="entry name" value="MHC CLASS I-RELATED"/>
    <property type="match status" value="1"/>
</dbReference>
<dbReference type="GO" id="GO:0042612">
    <property type="term" value="C:MHC class I protein complex"/>
    <property type="evidence" value="ECO:0007669"/>
    <property type="project" value="UniProtKB-KW"/>
</dbReference>
<dbReference type="AlphaFoldDB" id="A0A7L0EVD4"/>
<dbReference type="InterPro" id="IPR011161">
    <property type="entry name" value="MHC_I-like_Ag-recog"/>
</dbReference>
<dbReference type="GO" id="GO:0009897">
    <property type="term" value="C:external side of plasma membrane"/>
    <property type="evidence" value="ECO:0007669"/>
    <property type="project" value="TreeGrafter"/>
</dbReference>
<keyword evidence="4" id="KW-0732">Signal</keyword>